<proteinExistence type="predicted"/>
<sequence>MRHHSPACARLVVAEIERLHPAHVLIEGPCDMNGRLDELDAGHRLPIAVYSYLSAPGVHRGSWSPLAEHSPEWQALRVGRRLGAQVAFIDLPAWHDAFAELSNRYADDADAQAERRAEAYTAAVARQLGVDSRDALWDHLFESFADPDVGPLADRLGAWFTGLRDETRVHRATLPARS</sequence>
<dbReference type="Pfam" id="PF18934">
    <property type="entry name" value="DUF5682"/>
    <property type="match status" value="1"/>
</dbReference>
<gene>
    <name evidence="1" type="ORF">C1Y40_04867</name>
</gene>
<protein>
    <submittedName>
        <fullName evidence="1">Uncharacterized protein</fullName>
    </submittedName>
</protein>
<organism evidence="1 2">
    <name type="scientific">Mycobacterium talmoniae</name>
    <dbReference type="NCBI Taxonomy" id="1858794"/>
    <lineage>
        <taxon>Bacteria</taxon>
        <taxon>Bacillati</taxon>
        <taxon>Actinomycetota</taxon>
        <taxon>Actinomycetes</taxon>
        <taxon>Mycobacteriales</taxon>
        <taxon>Mycobacteriaceae</taxon>
        <taxon>Mycobacterium</taxon>
    </lineage>
</organism>
<accession>A0A2S8BEB1</accession>
<dbReference type="Proteomes" id="UP000238296">
    <property type="component" value="Unassembled WGS sequence"/>
</dbReference>
<name>A0A2S8BEB1_9MYCO</name>
<comment type="caution">
    <text evidence="1">The sequence shown here is derived from an EMBL/GenBank/DDBJ whole genome shotgun (WGS) entry which is preliminary data.</text>
</comment>
<evidence type="ECO:0000313" key="2">
    <source>
        <dbReference type="Proteomes" id="UP000238296"/>
    </source>
</evidence>
<dbReference type="AlphaFoldDB" id="A0A2S8BEB1"/>
<dbReference type="EMBL" id="PPEA01000685">
    <property type="protein sequence ID" value="PQM44969.1"/>
    <property type="molecule type" value="Genomic_DNA"/>
</dbReference>
<evidence type="ECO:0000313" key="1">
    <source>
        <dbReference type="EMBL" id="PQM44969.1"/>
    </source>
</evidence>
<dbReference type="InterPro" id="IPR043737">
    <property type="entry name" value="DUF5682"/>
</dbReference>
<reference evidence="1 2" key="1">
    <citation type="journal article" date="2017" name="Int. J. Syst. Evol. Microbiol.">
        <title>Mycobacterium talmoniae sp. nov., a slowly growing mycobacterium isolated from human respiratory samples.</title>
        <authorList>
            <person name="Davidson R.M."/>
            <person name="DeGroote M.A."/>
            <person name="Marola J.L."/>
            <person name="Buss S."/>
            <person name="Jones V."/>
            <person name="McNeil M.R."/>
            <person name="Freifeld A.G."/>
            <person name="Elaine Epperson L."/>
            <person name="Hasan N.A."/>
            <person name="Jackson M."/>
            <person name="Iwen P.C."/>
            <person name="Salfinger M."/>
            <person name="Strong M."/>
        </authorList>
    </citation>
    <scope>NUCLEOTIDE SEQUENCE [LARGE SCALE GENOMIC DNA]</scope>
    <source>
        <strain evidence="1 2">ATCC BAA-2683</strain>
    </source>
</reference>